<keyword evidence="8" id="KW-1185">Reference proteome</keyword>
<dbReference type="EMBL" id="KZ824720">
    <property type="protein sequence ID" value="RAK71476.1"/>
    <property type="molecule type" value="Genomic_DNA"/>
</dbReference>
<comment type="subcellular location">
    <subcellularLocation>
        <location evidence="1">Membrane</location>
        <topology evidence="1">Multi-pass membrane protein</topology>
    </subcellularLocation>
</comment>
<dbReference type="Gene3D" id="1.20.1740.10">
    <property type="entry name" value="Amino acid/polyamine transporter I"/>
    <property type="match status" value="1"/>
</dbReference>
<dbReference type="InterPro" id="IPR050524">
    <property type="entry name" value="APC_YAT"/>
</dbReference>
<sequence length="437" mass="48425">MDLGFLAHRYASQQARLGEAHRTGKYGNVHRELKARHVTFIALGGDLGTGLFLVIGRALGYFAGLMMMMAVGEMAAWLPVPGAVPHICSRYVDDALGFAVGWNTCIIQYWSRASHASVAVWIVMLIVLLLAVNILAVKVYRESEFMCAIIKLWGVIVLLITALVIDLRGVPSQNRLGFHYWKSDGMMKEYIASGPTGCFLGLFSTLVNASFSLGGVETVVVAAVEAEYPRQRAIELVFWHLLFFVLASSSASNAESPWVIAIQLAGIRALPSIANAVIFIADISAGNPYVFMGSRYLFALASNRQAPAIFLRCTKRGILIYTLLMPMGSSPSVAFQWFQTSTKVSILYTWIAVCIAYLHFHAALKAQHVDRASLPFSFLWQPYSTYFILEFLTMVAFFNGFDAEEADLFTDKAELDAIEWAQKAPMTVVEKLWLWVA</sequence>
<dbReference type="PANTHER" id="PTHR43341:SF39">
    <property type="entry name" value="AMINO ACID TRANSPORTER (EUROFUNG)-RELATED"/>
    <property type="match status" value="1"/>
</dbReference>
<proteinExistence type="predicted"/>
<protein>
    <recommendedName>
        <fullName evidence="6">Amino acid permease/ SLC12A domain-containing protein</fullName>
    </recommendedName>
</protein>
<dbReference type="Proteomes" id="UP000249789">
    <property type="component" value="Unassembled WGS sequence"/>
</dbReference>
<feature type="transmembrane region" description="Helical" evidence="5">
    <location>
        <begin position="383"/>
        <end position="401"/>
    </location>
</feature>
<gene>
    <name evidence="7" type="ORF">BO72DRAFT_473225</name>
</gene>
<evidence type="ECO:0000256" key="3">
    <source>
        <dbReference type="ARBA" id="ARBA00022989"/>
    </source>
</evidence>
<evidence type="ECO:0000313" key="7">
    <source>
        <dbReference type="EMBL" id="RAK71476.1"/>
    </source>
</evidence>
<dbReference type="GeneID" id="63864521"/>
<dbReference type="GO" id="GO:0016020">
    <property type="term" value="C:membrane"/>
    <property type="evidence" value="ECO:0007669"/>
    <property type="project" value="UniProtKB-SubCell"/>
</dbReference>
<feature type="transmembrane region" description="Helical" evidence="5">
    <location>
        <begin position="116"/>
        <end position="136"/>
    </location>
</feature>
<keyword evidence="2 5" id="KW-0812">Transmembrane</keyword>
<evidence type="ECO:0000256" key="4">
    <source>
        <dbReference type="ARBA" id="ARBA00023136"/>
    </source>
</evidence>
<feature type="transmembrane region" description="Helical" evidence="5">
    <location>
        <begin position="318"/>
        <end position="338"/>
    </location>
</feature>
<evidence type="ECO:0000259" key="6">
    <source>
        <dbReference type="Pfam" id="PF00324"/>
    </source>
</evidence>
<organism evidence="7 8">
    <name type="scientific">Aspergillus fijiensis CBS 313.89</name>
    <dbReference type="NCBI Taxonomy" id="1448319"/>
    <lineage>
        <taxon>Eukaryota</taxon>
        <taxon>Fungi</taxon>
        <taxon>Dikarya</taxon>
        <taxon>Ascomycota</taxon>
        <taxon>Pezizomycotina</taxon>
        <taxon>Eurotiomycetes</taxon>
        <taxon>Eurotiomycetidae</taxon>
        <taxon>Eurotiales</taxon>
        <taxon>Aspergillaceae</taxon>
        <taxon>Aspergillus</taxon>
    </lineage>
</organism>
<evidence type="ECO:0000256" key="2">
    <source>
        <dbReference type="ARBA" id="ARBA00022692"/>
    </source>
</evidence>
<dbReference type="AlphaFoldDB" id="A0A8G1VTV5"/>
<feature type="transmembrane region" description="Helical" evidence="5">
    <location>
        <begin position="344"/>
        <end position="362"/>
    </location>
</feature>
<accession>A0A8G1VTV5</accession>
<feature type="domain" description="Amino acid permease/ SLC12A" evidence="6">
    <location>
        <begin position="37"/>
        <end position="403"/>
    </location>
</feature>
<dbReference type="RefSeq" id="XP_040795488.1">
    <property type="nucleotide sequence ID" value="XM_040947188.1"/>
</dbReference>
<dbReference type="Pfam" id="PF00324">
    <property type="entry name" value="AA_permease"/>
    <property type="match status" value="1"/>
</dbReference>
<dbReference type="InterPro" id="IPR004841">
    <property type="entry name" value="AA-permease/SLC12A_dom"/>
</dbReference>
<evidence type="ECO:0000313" key="8">
    <source>
        <dbReference type="Proteomes" id="UP000249789"/>
    </source>
</evidence>
<feature type="transmembrane region" description="Helical" evidence="5">
    <location>
        <begin position="199"/>
        <end position="224"/>
    </location>
</feature>
<keyword evidence="3 5" id="KW-1133">Transmembrane helix</keyword>
<evidence type="ECO:0000256" key="5">
    <source>
        <dbReference type="SAM" id="Phobius"/>
    </source>
</evidence>
<dbReference type="PIRSF" id="PIRSF006060">
    <property type="entry name" value="AA_transporter"/>
    <property type="match status" value="1"/>
</dbReference>
<dbReference type="VEuPathDB" id="FungiDB:BO72DRAFT_473225"/>
<feature type="transmembrane region" description="Helical" evidence="5">
    <location>
        <begin position="148"/>
        <end position="165"/>
    </location>
</feature>
<dbReference type="GO" id="GO:0015171">
    <property type="term" value="F:amino acid transmembrane transporter activity"/>
    <property type="evidence" value="ECO:0007669"/>
    <property type="project" value="TreeGrafter"/>
</dbReference>
<name>A0A8G1VTV5_9EURO</name>
<keyword evidence="4 5" id="KW-0472">Membrane</keyword>
<dbReference type="PANTHER" id="PTHR43341">
    <property type="entry name" value="AMINO ACID PERMEASE"/>
    <property type="match status" value="1"/>
</dbReference>
<evidence type="ECO:0000256" key="1">
    <source>
        <dbReference type="ARBA" id="ARBA00004141"/>
    </source>
</evidence>
<dbReference type="OrthoDB" id="3900342at2759"/>
<reference evidence="7 8" key="1">
    <citation type="submission" date="2018-02" db="EMBL/GenBank/DDBJ databases">
        <title>The genomes of Aspergillus section Nigri reveals drivers in fungal speciation.</title>
        <authorList>
            <consortium name="DOE Joint Genome Institute"/>
            <person name="Vesth T.C."/>
            <person name="Nybo J."/>
            <person name="Theobald S."/>
            <person name="Brandl J."/>
            <person name="Frisvad J.C."/>
            <person name="Nielsen K.F."/>
            <person name="Lyhne E.K."/>
            <person name="Kogle M.E."/>
            <person name="Kuo A."/>
            <person name="Riley R."/>
            <person name="Clum A."/>
            <person name="Nolan M."/>
            <person name="Lipzen A."/>
            <person name="Salamov A."/>
            <person name="Henrissat B."/>
            <person name="Wiebenga A."/>
            <person name="De vries R.P."/>
            <person name="Grigoriev I.V."/>
            <person name="Mortensen U.H."/>
            <person name="Andersen M.R."/>
            <person name="Baker S.E."/>
        </authorList>
    </citation>
    <scope>NUCLEOTIDE SEQUENCE [LARGE SCALE GENOMIC DNA]</scope>
    <source>
        <strain evidence="7 8">CBS 313.89</strain>
    </source>
</reference>
<feature type="transmembrane region" description="Helical" evidence="5">
    <location>
        <begin position="38"/>
        <end position="55"/>
    </location>
</feature>